<feature type="domain" description="Fructose-1-6-bisphosphatase class I N-terminal" evidence="11">
    <location>
        <begin position="4"/>
        <end position="190"/>
    </location>
</feature>
<accession>A0A6L6YJE4</accession>
<dbReference type="Gene3D" id="3.40.190.80">
    <property type="match status" value="1"/>
</dbReference>
<evidence type="ECO:0000256" key="7">
    <source>
        <dbReference type="ARBA" id="ARBA00023277"/>
    </source>
</evidence>
<dbReference type="PANTHER" id="PTHR11556">
    <property type="entry name" value="FRUCTOSE-1,6-BISPHOSPHATASE-RELATED"/>
    <property type="match status" value="1"/>
</dbReference>
<comment type="catalytic activity">
    <reaction evidence="1 9">
        <text>beta-D-fructose 1,6-bisphosphate + H2O = beta-D-fructose 6-phosphate + phosphate</text>
        <dbReference type="Rhea" id="RHEA:11064"/>
        <dbReference type="ChEBI" id="CHEBI:15377"/>
        <dbReference type="ChEBI" id="CHEBI:32966"/>
        <dbReference type="ChEBI" id="CHEBI:43474"/>
        <dbReference type="ChEBI" id="CHEBI:57634"/>
        <dbReference type="EC" id="3.1.3.11"/>
    </reaction>
</comment>
<keyword evidence="6 9" id="KW-0460">Magnesium</keyword>
<evidence type="ECO:0000256" key="8">
    <source>
        <dbReference type="ARBA" id="ARBA00024331"/>
    </source>
</evidence>
<feature type="binding site" evidence="9">
    <location>
        <position position="111"/>
    </location>
    <ligand>
        <name>Mg(2+)</name>
        <dbReference type="ChEBI" id="CHEBI:18420"/>
        <label>2</label>
    </ligand>
</feature>
<evidence type="ECO:0000259" key="11">
    <source>
        <dbReference type="Pfam" id="PF00316"/>
    </source>
</evidence>
<evidence type="ECO:0000256" key="5">
    <source>
        <dbReference type="ARBA" id="ARBA00022801"/>
    </source>
</evidence>
<dbReference type="GO" id="GO:0006002">
    <property type="term" value="P:fructose 6-phosphate metabolic process"/>
    <property type="evidence" value="ECO:0007669"/>
    <property type="project" value="TreeGrafter"/>
</dbReference>
<dbReference type="InterPro" id="IPR033391">
    <property type="entry name" value="FBPase_N"/>
</dbReference>
<dbReference type="GO" id="GO:0006094">
    <property type="term" value="P:gluconeogenesis"/>
    <property type="evidence" value="ECO:0007669"/>
    <property type="project" value="UniProtKB-UniRule"/>
</dbReference>
<dbReference type="NCBIfam" id="NF006779">
    <property type="entry name" value="PRK09293.1-3"/>
    <property type="match status" value="1"/>
</dbReference>
<dbReference type="GO" id="GO:0000287">
    <property type="term" value="F:magnesium ion binding"/>
    <property type="evidence" value="ECO:0007669"/>
    <property type="project" value="UniProtKB-UniRule"/>
</dbReference>
<dbReference type="EMBL" id="WSRP01000019">
    <property type="protein sequence ID" value="MVX56992.1"/>
    <property type="molecule type" value="Genomic_DNA"/>
</dbReference>
<dbReference type="SUPFAM" id="SSF56655">
    <property type="entry name" value="Carbohydrate phosphatase"/>
    <property type="match status" value="1"/>
</dbReference>
<dbReference type="Gene3D" id="3.30.540.10">
    <property type="entry name" value="Fructose-1,6-Bisphosphatase, subunit A, domain 1"/>
    <property type="match status" value="1"/>
</dbReference>
<comment type="subcellular location">
    <subcellularLocation>
        <location evidence="9">Cytoplasm</location>
    </subcellularLocation>
</comment>
<feature type="binding site" evidence="9">
    <location>
        <position position="113"/>
    </location>
    <ligand>
        <name>Mg(2+)</name>
        <dbReference type="ChEBI" id="CHEBI:18420"/>
        <label>1</label>
    </ligand>
</feature>
<dbReference type="CDD" id="cd00354">
    <property type="entry name" value="FBPase"/>
    <property type="match status" value="1"/>
</dbReference>
<comment type="similarity">
    <text evidence="2 9 10">Belongs to the FBPase class 1 family.</text>
</comment>
<dbReference type="GO" id="GO:0006000">
    <property type="term" value="P:fructose metabolic process"/>
    <property type="evidence" value="ECO:0007669"/>
    <property type="project" value="TreeGrafter"/>
</dbReference>
<dbReference type="InterPro" id="IPR028343">
    <property type="entry name" value="FBPtase"/>
</dbReference>
<proteinExistence type="inferred from homology"/>
<feature type="binding site" evidence="9">
    <location>
        <begin position="114"/>
        <end position="117"/>
    </location>
    <ligand>
        <name>substrate</name>
    </ligand>
</feature>
<dbReference type="InterPro" id="IPR000146">
    <property type="entry name" value="FBPase_class-1"/>
</dbReference>
<dbReference type="GO" id="GO:0005986">
    <property type="term" value="P:sucrose biosynthetic process"/>
    <property type="evidence" value="ECO:0007669"/>
    <property type="project" value="TreeGrafter"/>
</dbReference>
<comment type="subunit">
    <text evidence="9">Homotetramer.</text>
</comment>
<evidence type="ECO:0000313" key="13">
    <source>
        <dbReference type="EMBL" id="MVX56992.1"/>
    </source>
</evidence>
<evidence type="ECO:0000256" key="10">
    <source>
        <dbReference type="RuleBase" id="RU000508"/>
    </source>
</evidence>
<dbReference type="EC" id="3.1.3.11" evidence="9"/>
<keyword evidence="14" id="KW-1185">Reference proteome</keyword>
<sequence>MSKTLQQFLAEQFSAGNIDQQLSDLLNAVADLSKNINDKVTHGALAGVLGFAGTDNVQGEHQKKLDIITNEVFIDGVEWTGSIAAMASEEMDHSLSTPAEFRRGKYLIMFDPLDGSSNIDINAPIGSIFSISEAPEGKVTDESFLKKGRSQVAAGYVMYSPQTILTLTVGHGVYMFTLNLGTGQYILTKENIRIPEQTQEFAINMSNMRHWEPPVQKYVKELLEGETGPLGKNFNMRWVAAMVAEVHRVLCRGGIFMYPRDNRDPSKPGKLRLMYEANPMAMLIEQAGGRATNGHEDILDLQPEKLHQRVAVFLGSKEEVDRVTSYHKN</sequence>
<feature type="binding site" evidence="9">
    <location>
        <position position="276"/>
    </location>
    <ligand>
        <name>Mg(2+)</name>
        <dbReference type="ChEBI" id="CHEBI:18420"/>
        <label>2</label>
    </ligand>
</feature>
<protein>
    <recommendedName>
        <fullName evidence="9">Fructose-1,6-bisphosphatase class 1</fullName>
        <shortName evidence="9">FBPase class 1</shortName>
        <ecNumber evidence="9">3.1.3.11</ecNumber>
    </recommendedName>
    <alternativeName>
        <fullName evidence="9">D-fructose-1,6-bisphosphate 1-phosphohydrolase class 1</fullName>
    </alternativeName>
</protein>
<organism evidence="13 14">
    <name type="scientific">Parasutterella muris</name>
    <dbReference type="NCBI Taxonomy" id="2565572"/>
    <lineage>
        <taxon>Bacteria</taxon>
        <taxon>Pseudomonadati</taxon>
        <taxon>Pseudomonadota</taxon>
        <taxon>Betaproteobacteria</taxon>
        <taxon>Burkholderiales</taxon>
        <taxon>Sutterellaceae</taxon>
        <taxon>Parasutterella</taxon>
    </lineage>
</organism>
<feature type="binding site" evidence="9">
    <location>
        <position position="114"/>
    </location>
    <ligand>
        <name>Mg(2+)</name>
        <dbReference type="ChEBI" id="CHEBI:18420"/>
        <label>2</label>
    </ligand>
</feature>
<comment type="cofactor">
    <cofactor evidence="9">
        <name>Mg(2+)</name>
        <dbReference type="ChEBI" id="CHEBI:18420"/>
    </cofactor>
    <text evidence="9">Binds 2 magnesium ions per subunit.</text>
</comment>
<dbReference type="PANTHER" id="PTHR11556:SF35">
    <property type="entry name" value="SEDOHEPTULOSE-1,7-BISPHOSPHATASE, CHLOROPLASTIC"/>
    <property type="match status" value="1"/>
</dbReference>
<evidence type="ECO:0000256" key="1">
    <source>
        <dbReference type="ARBA" id="ARBA00001273"/>
    </source>
</evidence>
<keyword evidence="3 9" id="KW-0963">Cytoplasm</keyword>
<feature type="binding site" evidence="9">
    <location>
        <position position="270"/>
    </location>
    <ligand>
        <name>substrate</name>
    </ligand>
</feature>
<evidence type="ECO:0000256" key="2">
    <source>
        <dbReference type="ARBA" id="ARBA00010941"/>
    </source>
</evidence>
<evidence type="ECO:0000256" key="4">
    <source>
        <dbReference type="ARBA" id="ARBA00022723"/>
    </source>
</evidence>
<evidence type="ECO:0000256" key="9">
    <source>
        <dbReference type="HAMAP-Rule" id="MF_01855"/>
    </source>
</evidence>
<dbReference type="RefSeq" id="WP_160335423.1">
    <property type="nucleotide sequence ID" value="NZ_WSRP01000019.1"/>
</dbReference>
<comment type="caution">
    <text evidence="9">Lacks conserved residue(s) required for the propagation of feature annotation.</text>
</comment>
<dbReference type="NCBIfam" id="NF006780">
    <property type="entry name" value="PRK09293.1-4"/>
    <property type="match status" value="1"/>
</dbReference>
<dbReference type="HAMAP" id="MF_01855">
    <property type="entry name" value="FBPase_class1"/>
    <property type="match status" value="1"/>
</dbReference>
<feature type="binding site" evidence="9">
    <location>
        <position position="204"/>
    </location>
    <ligand>
        <name>substrate</name>
    </ligand>
</feature>
<comment type="caution">
    <text evidence="13">The sequence shown here is derived from an EMBL/GenBank/DDBJ whole genome shotgun (WGS) entry which is preliminary data.</text>
</comment>
<reference evidence="13 14" key="1">
    <citation type="submission" date="2019-12" db="EMBL/GenBank/DDBJ databases">
        <title>Microbes associate with the intestines of laboratory mice.</title>
        <authorList>
            <person name="Navarre W."/>
            <person name="Wong E."/>
        </authorList>
    </citation>
    <scope>NUCLEOTIDE SEQUENCE [LARGE SCALE GENOMIC DNA]</scope>
    <source>
        <strain evidence="13 14">NM82_D38</strain>
    </source>
</reference>
<evidence type="ECO:0000256" key="3">
    <source>
        <dbReference type="ARBA" id="ARBA00022490"/>
    </source>
</evidence>
<keyword evidence="4 9" id="KW-0479">Metal-binding</keyword>
<feature type="binding site" evidence="9">
    <location>
        <position position="111"/>
    </location>
    <ligand>
        <name>Mg(2+)</name>
        <dbReference type="ChEBI" id="CHEBI:18420"/>
        <label>1</label>
    </ligand>
</feature>
<feature type="binding site" evidence="9">
    <location>
        <position position="89"/>
    </location>
    <ligand>
        <name>Mg(2+)</name>
        <dbReference type="ChEBI" id="CHEBI:18420"/>
        <label>1</label>
    </ligand>
</feature>
<dbReference type="Proteomes" id="UP000472580">
    <property type="component" value="Unassembled WGS sequence"/>
</dbReference>
<dbReference type="PIRSF" id="PIRSF500210">
    <property type="entry name" value="FBPtase"/>
    <property type="match status" value="1"/>
</dbReference>
<evidence type="ECO:0000259" key="12">
    <source>
        <dbReference type="Pfam" id="PF18913"/>
    </source>
</evidence>
<dbReference type="FunFam" id="3.40.190.80:FF:000011">
    <property type="entry name" value="Fructose-1,6-bisphosphatase class 1"/>
    <property type="match status" value="1"/>
</dbReference>
<comment type="pathway">
    <text evidence="8">Carbohydrate biosynthesis.</text>
</comment>
<dbReference type="PIRSF" id="PIRSF000904">
    <property type="entry name" value="FBPtase_SBPase"/>
    <property type="match status" value="1"/>
</dbReference>
<keyword evidence="5 9" id="KW-0378">Hydrolase</keyword>
<keyword evidence="7 9" id="KW-0119">Carbohydrate metabolism</keyword>
<dbReference type="AlphaFoldDB" id="A0A6L6YJE4"/>
<evidence type="ECO:0000256" key="6">
    <source>
        <dbReference type="ARBA" id="ARBA00022842"/>
    </source>
</evidence>
<dbReference type="PRINTS" id="PR00115">
    <property type="entry name" value="F16BPHPHTASE"/>
</dbReference>
<dbReference type="InterPro" id="IPR044015">
    <property type="entry name" value="FBPase_C_dom"/>
</dbReference>
<dbReference type="OrthoDB" id="9806756at2"/>
<gene>
    <name evidence="9" type="primary">fbp</name>
    <name evidence="13" type="ORF">E5987_07185</name>
</gene>
<name>A0A6L6YJE4_9BURK</name>
<evidence type="ECO:0000313" key="14">
    <source>
        <dbReference type="Proteomes" id="UP000472580"/>
    </source>
</evidence>
<dbReference type="GO" id="GO:0042132">
    <property type="term" value="F:fructose 1,6-bisphosphate 1-phosphatase activity"/>
    <property type="evidence" value="ECO:0007669"/>
    <property type="project" value="UniProtKB-UniRule"/>
</dbReference>
<dbReference type="GO" id="GO:0030388">
    <property type="term" value="P:fructose 1,6-bisphosphate metabolic process"/>
    <property type="evidence" value="ECO:0007669"/>
    <property type="project" value="TreeGrafter"/>
</dbReference>
<feature type="domain" description="Fructose-1-6-bisphosphatase class 1 C-terminal" evidence="12">
    <location>
        <begin position="194"/>
        <end position="327"/>
    </location>
</feature>
<dbReference type="Pfam" id="PF18913">
    <property type="entry name" value="FBPase_C"/>
    <property type="match status" value="1"/>
</dbReference>
<dbReference type="GO" id="GO:0005829">
    <property type="term" value="C:cytosol"/>
    <property type="evidence" value="ECO:0007669"/>
    <property type="project" value="TreeGrafter"/>
</dbReference>
<dbReference type="Pfam" id="PF00316">
    <property type="entry name" value="FBPase"/>
    <property type="match status" value="1"/>
</dbReference>